<dbReference type="KEGG" id="kuy:FY550_01885"/>
<evidence type="ECO:0000313" key="3">
    <source>
        <dbReference type="Proteomes" id="UP000322553"/>
    </source>
</evidence>
<dbReference type="NCBIfam" id="NF040505">
    <property type="entry name" value="ArsO_flavin_mono"/>
    <property type="match status" value="1"/>
</dbReference>
<dbReference type="AlphaFoldDB" id="A0A5C1A6D0"/>
<evidence type="ECO:0000256" key="1">
    <source>
        <dbReference type="ARBA" id="ARBA00023002"/>
    </source>
</evidence>
<dbReference type="Proteomes" id="UP000322553">
    <property type="component" value="Chromosome"/>
</dbReference>
<evidence type="ECO:0000313" key="2">
    <source>
        <dbReference type="EMBL" id="QEL12669.1"/>
    </source>
</evidence>
<organism evidence="2 3">
    <name type="scientific">Kushneria phosphatilytica</name>
    <dbReference type="NCBI Taxonomy" id="657387"/>
    <lineage>
        <taxon>Bacteria</taxon>
        <taxon>Pseudomonadati</taxon>
        <taxon>Pseudomonadota</taxon>
        <taxon>Gammaproteobacteria</taxon>
        <taxon>Oceanospirillales</taxon>
        <taxon>Halomonadaceae</taxon>
        <taxon>Kushneria</taxon>
    </lineage>
</organism>
<dbReference type="PRINTS" id="PR00368">
    <property type="entry name" value="FADPNR"/>
</dbReference>
<dbReference type="Gene3D" id="3.50.50.60">
    <property type="entry name" value="FAD/NAD(P)-binding domain"/>
    <property type="match status" value="1"/>
</dbReference>
<keyword evidence="3" id="KW-1185">Reference proteome</keyword>
<dbReference type="GO" id="GO:0004497">
    <property type="term" value="F:monooxygenase activity"/>
    <property type="evidence" value="ECO:0007669"/>
    <property type="project" value="TreeGrafter"/>
</dbReference>
<dbReference type="EMBL" id="CP043420">
    <property type="protein sequence ID" value="QEL12669.1"/>
    <property type="molecule type" value="Genomic_DNA"/>
</dbReference>
<accession>A0A5C1A6D0</accession>
<dbReference type="PANTHER" id="PTHR43539">
    <property type="entry name" value="FLAVIN-BINDING MONOOXYGENASE-LIKE PROTEIN (AFU_ORTHOLOGUE AFUA_4G09220)"/>
    <property type="match status" value="1"/>
</dbReference>
<dbReference type="PRINTS" id="PR00469">
    <property type="entry name" value="PNDRDTASEII"/>
</dbReference>
<dbReference type="InterPro" id="IPR050982">
    <property type="entry name" value="Auxin_biosynth/cation_transpt"/>
</dbReference>
<name>A0A5C1A6D0_9GAMM</name>
<dbReference type="GO" id="GO:0050660">
    <property type="term" value="F:flavin adenine dinucleotide binding"/>
    <property type="evidence" value="ECO:0007669"/>
    <property type="project" value="TreeGrafter"/>
</dbReference>
<sequence>MPSVDVVVIGGGQAGLACGYFLRRYNLRFVILDSEIAGGGAWQHMWASLRTFSPARWSSLPGWRMPEQGSQWPHRDEVIDYLRHYEQRYQLPVRRPVTVRNVTAGPRRLHLETDHGEIRARAIINATGSWRHPYIPAYPGQSVFHGCQWHTVDYDRPERFRDRRVLVVGGGNSGAQLMAELAPVARASWVTFEPPRFLPESVDGRVLFERASRLWRARQAGEANDETAYGLGDIVQTPAVREALKRGWLYSVRPFCAFTANGVVWPDGREEAIDDVIWCTGFRPALGHLAGLGVQDAEGRVAVEGNRSCVEPRLWLVGHGNWTGFASATLMGVMRNARQASEGVARLLEARRVRSRTQHLTDAR</sequence>
<protein>
    <submittedName>
        <fullName evidence="2">NAD(P)/FAD-dependent oxidoreductase</fullName>
    </submittedName>
</protein>
<dbReference type="InterPro" id="IPR036188">
    <property type="entry name" value="FAD/NAD-bd_sf"/>
</dbReference>
<dbReference type="SUPFAM" id="SSF51905">
    <property type="entry name" value="FAD/NAD(P)-binding domain"/>
    <property type="match status" value="2"/>
</dbReference>
<keyword evidence="1" id="KW-0560">Oxidoreductase</keyword>
<proteinExistence type="predicted"/>
<dbReference type="PANTHER" id="PTHR43539:SF78">
    <property type="entry name" value="FLAVIN-CONTAINING MONOOXYGENASE"/>
    <property type="match status" value="1"/>
</dbReference>
<dbReference type="Pfam" id="PF13738">
    <property type="entry name" value="Pyr_redox_3"/>
    <property type="match status" value="1"/>
</dbReference>
<reference evidence="2 3" key="1">
    <citation type="submission" date="2019-08" db="EMBL/GenBank/DDBJ databases">
        <title>Complete genome sequence of Kushneria sp. YCWA18, a halophilic phosphate-solubilizing bacterium isolated from Daqiao saltern in China.</title>
        <authorList>
            <person name="Du G.-X."/>
            <person name="Qu L.-Y."/>
        </authorList>
    </citation>
    <scope>NUCLEOTIDE SEQUENCE [LARGE SCALE GENOMIC DNA]</scope>
    <source>
        <strain evidence="2 3">YCWA18</strain>
    </source>
</reference>
<gene>
    <name evidence="2" type="ORF">FY550_01885</name>
</gene>